<comment type="subcellular location">
    <subcellularLocation>
        <location evidence="1">Cell membrane</location>
        <topology evidence="1">Multi-pass membrane protein</topology>
    </subcellularLocation>
</comment>
<dbReference type="EMBL" id="CP045272">
    <property type="protein sequence ID" value="QJX77608.1"/>
    <property type="molecule type" value="Genomic_DNA"/>
</dbReference>
<feature type="transmembrane region" description="Helical" evidence="6">
    <location>
        <begin position="221"/>
        <end position="245"/>
    </location>
</feature>
<keyword evidence="2" id="KW-1003">Cell membrane</keyword>
<dbReference type="PANTHER" id="PTHR33406">
    <property type="entry name" value="MEMBRANE PROTEIN MJ1562-RELATED"/>
    <property type="match status" value="1"/>
</dbReference>
<keyword evidence="3 6" id="KW-0812">Transmembrane</keyword>
<dbReference type="GO" id="GO:0005886">
    <property type="term" value="C:plasma membrane"/>
    <property type="evidence" value="ECO:0007669"/>
    <property type="project" value="UniProtKB-SubCell"/>
</dbReference>
<evidence type="ECO:0000256" key="6">
    <source>
        <dbReference type="SAM" id="Phobius"/>
    </source>
</evidence>
<feature type="transmembrane region" description="Helical" evidence="6">
    <location>
        <begin position="355"/>
        <end position="373"/>
    </location>
</feature>
<reference evidence="8 9" key="1">
    <citation type="submission" date="2019-10" db="EMBL/GenBank/DDBJ databases">
        <title>Complete genome sequences for adaption low water activity.</title>
        <authorList>
            <person name="Zhao L."/>
            <person name="Zhong J."/>
        </authorList>
    </citation>
    <scope>NUCLEOTIDE SEQUENCE [LARGE SCALE GENOMIC DNA]</scope>
    <source>
        <strain evidence="8 9">FDU301</strain>
    </source>
</reference>
<evidence type="ECO:0000256" key="3">
    <source>
        <dbReference type="ARBA" id="ARBA00022692"/>
    </source>
</evidence>
<feature type="transmembrane region" description="Helical" evidence="6">
    <location>
        <begin position="674"/>
        <end position="693"/>
    </location>
</feature>
<dbReference type="Proteomes" id="UP000501076">
    <property type="component" value="Chromosome"/>
</dbReference>
<feature type="transmembrane region" description="Helical" evidence="6">
    <location>
        <begin position="272"/>
        <end position="291"/>
    </location>
</feature>
<dbReference type="InterPro" id="IPR050545">
    <property type="entry name" value="Mycobact_MmpL"/>
</dbReference>
<evidence type="ECO:0000256" key="4">
    <source>
        <dbReference type="ARBA" id="ARBA00022989"/>
    </source>
</evidence>
<protein>
    <submittedName>
        <fullName evidence="8">MMPL family transporter</fullName>
    </submittedName>
</protein>
<dbReference type="InterPro" id="IPR004869">
    <property type="entry name" value="MMPL_dom"/>
</dbReference>
<evidence type="ECO:0000256" key="2">
    <source>
        <dbReference type="ARBA" id="ARBA00022475"/>
    </source>
</evidence>
<feature type="transmembrane region" description="Helical" evidence="6">
    <location>
        <begin position="648"/>
        <end position="668"/>
    </location>
</feature>
<evidence type="ECO:0000259" key="7">
    <source>
        <dbReference type="PROSITE" id="PS50156"/>
    </source>
</evidence>
<evidence type="ECO:0000313" key="8">
    <source>
        <dbReference type="EMBL" id="QJX77608.1"/>
    </source>
</evidence>
<dbReference type="Gene3D" id="1.20.1640.10">
    <property type="entry name" value="Multidrug efflux transporter AcrB transmembrane domain"/>
    <property type="match status" value="2"/>
</dbReference>
<accession>A0A6M6DZQ6</accession>
<name>A0A6M6DZQ6_PRIMG</name>
<dbReference type="PROSITE" id="PS50156">
    <property type="entry name" value="SSD"/>
    <property type="match status" value="1"/>
</dbReference>
<keyword evidence="4 6" id="KW-1133">Transmembrane helix</keyword>
<keyword evidence="5 6" id="KW-0472">Membrane</keyword>
<evidence type="ECO:0000313" key="9">
    <source>
        <dbReference type="Proteomes" id="UP000501076"/>
    </source>
</evidence>
<feature type="transmembrane region" description="Helical" evidence="6">
    <location>
        <begin position="182"/>
        <end position="215"/>
    </location>
</feature>
<feature type="transmembrane region" description="Helical" evidence="6">
    <location>
        <begin position="14"/>
        <end position="31"/>
    </location>
</feature>
<gene>
    <name evidence="8" type="ORF">FDZ14_15945</name>
</gene>
<evidence type="ECO:0000256" key="5">
    <source>
        <dbReference type="ARBA" id="ARBA00023136"/>
    </source>
</evidence>
<feature type="transmembrane region" description="Helical" evidence="6">
    <location>
        <begin position="538"/>
        <end position="557"/>
    </location>
</feature>
<dbReference type="InterPro" id="IPR000731">
    <property type="entry name" value="SSD"/>
</dbReference>
<feature type="transmembrane region" description="Helical" evidence="6">
    <location>
        <begin position="597"/>
        <end position="614"/>
    </location>
</feature>
<dbReference type="PANTHER" id="PTHR33406:SF13">
    <property type="entry name" value="MEMBRANE PROTEIN YDFJ"/>
    <property type="match status" value="1"/>
</dbReference>
<feature type="transmembrane region" description="Helical" evidence="6">
    <location>
        <begin position="297"/>
        <end position="324"/>
    </location>
</feature>
<dbReference type="Pfam" id="PF03176">
    <property type="entry name" value="MMPL"/>
    <property type="match status" value="2"/>
</dbReference>
<dbReference type="RefSeq" id="WP_047932083.1">
    <property type="nucleotide sequence ID" value="NZ_CP045272.1"/>
</dbReference>
<evidence type="ECO:0000256" key="1">
    <source>
        <dbReference type="ARBA" id="ARBA00004651"/>
    </source>
</evidence>
<feature type="domain" description="SSD" evidence="7">
    <location>
        <begin position="198"/>
        <end position="322"/>
    </location>
</feature>
<feature type="transmembrane region" description="Helical" evidence="6">
    <location>
        <begin position="564"/>
        <end position="585"/>
    </location>
</feature>
<sequence length="724" mass="80252">MNRVANALYASRKILLVLWIILIIGFGFYAAKLPSVLGGNGFEMKGMYKDTEQLLVDKFDVSEAQIIVLFEKKDGVSDSKFQQTIAQYMQKAKDKSDASKVDIPTASNKMIKGSTAYGIIHFNHDDDGTMDKRVEKIRTLSSEEKEMSVKLTGGPIIEKDMNTASQADLAKAEAIGIPVALVVLLLAFGGVVAAAIPLMIGIVTVVTTMGVVYFFHPYTELSIFILNVIPMIGLALSIDFALLFINRFKEEIQTKSVEQAIKITIQTAGRSVIFSGLCVFIGLAGMLFIQVDIFQNVALGGMAVVFIAVFSALTLLPSILAILGTRINRLRILKISEQGGQSRWRSFATFVMKKPVTMTIVSLIILLVALIPVRDMHLEIPSSEALPTKYESRQAFDTYNDTFTNKNTADVYFVLEAKQDMLNEKSLKNAFTFIKQLKEDSLVKQVDSISTALNVKSSDQLQAMLENPQITAQTKPAVDSFINGHYMLIKATLDTDQNSDQAKDFVRKWKKKRSPFTVHIGGYPKFEQEIFDEIYEKAPYGLALVLFSTYVILMIAFRSVLIPLKAIIMNILSLTATFGLLVWLFQNGHLGLTQSNIALVLPVFVFGLVFGLSMDYEVFLISRIHEVYHQTRDNNVATVEGLASTSKIITSAALIMIVITGAFAFTDVTPVKQMGVGIALAIFIDATIVRMLLVPSLMKLLGDANWWFFTKKRDKSSSNEQLKS</sequence>
<dbReference type="AlphaFoldDB" id="A0A6M6DZQ6"/>
<organism evidence="8 9">
    <name type="scientific">Priestia megaterium</name>
    <name type="common">Bacillus megaterium</name>
    <dbReference type="NCBI Taxonomy" id="1404"/>
    <lineage>
        <taxon>Bacteria</taxon>
        <taxon>Bacillati</taxon>
        <taxon>Bacillota</taxon>
        <taxon>Bacilli</taxon>
        <taxon>Bacillales</taxon>
        <taxon>Bacillaceae</taxon>
        <taxon>Priestia</taxon>
    </lineage>
</organism>
<dbReference type="SUPFAM" id="SSF82866">
    <property type="entry name" value="Multidrug efflux transporter AcrB transmembrane domain"/>
    <property type="match status" value="2"/>
</dbReference>
<proteinExistence type="predicted"/>